<gene>
    <name evidence="5" type="primary">LOC104772956</name>
</gene>
<proteinExistence type="predicted"/>
<evidence type="ECO:0000256" key="1">
    <source>
        <dbReference type="SAM" id="Coils"/>
    </source>
</evidence>
<feature type="domain" description="DUF7900" evidence="3">
    <location>
        <begin position="65"/>
        <end position="129"/>
    </location>
</feature>
<dbReference type="RefSeq" id="XP_010495812.1">
    <property type="nucleotide sequence ID" value="XM_010497510.1"/>
</dbReference>
<keyword evidence="4" id="KW-1185">Reference proteome</keyword>
<dbReference type="Pfam" id="PF25464">
    <property type="entry name" value="DUF7900"/>
    <property type="match status" value="1"/>
</dbReference>
<evidence type="ECO:0000313" key="4">
    <source>
        <dbReference type="Proteomes" id="UP000694864"/>
    </source>
</evidence>
<evidence type="ECO:0000259" key="3">
    <source>
        <dbReference type="Pfam" id="PF25464"/>
    </source>
</evidence>
<accession>A0ABM0Y5E0</accession>
<dbReference type="Proteomes" id="UP000694864">
    <property type="component" value="Chromosome 20"/>
</dbReference>
<keyword evidence="2" id="KW-0472">Membrane</keyword>
<evidence type="ECO:0000313" key="5">
    <source>
        <dbReference type="RefSeq" id="XP_010495812.1"/>
    </source>
</evidence>
<sequence length="153" mass="17720">MSAHSSRSDANNSKASFEQASWGRSCNCGRPTIKLKSWTDENPGRIFYKCDVHGFVSWVDVEKQCNWQKLSLLEARDEIRHYKQKVNVLKDSVIEEKKIIQLEEGKKQLEKEKKQLEDEVNVAKEREKLLRQFIAISWGGFILAIAIIITILK</sequence>
<name>A0ABM0Y5E0_CAMSA</name>
<dbReference type="InterPro" id="IPR057222">
    <property type="entry name" value="DUF7900"/>
</dbReference>
<feature type="coiled-coil region" evidence="1">
    <location>
        <begin position="72"/>
        <end position="126"/>
    </location>
</feature>
<feature type="transmembrane region" description="Helical" evidence="2">
    <location>
        <begin position="133"/>
        <end position="152"/>
    </location>
</feature>
<keyword evidence="2" id="KW-0812">Transmembrane</keyword>
<evidence type="ECO:0000256" key="2">
    <source>
        <dbReference type="SAM" id="Phobius"/>
    </source>
</evidence>
<keyword evidence="2" id="KW-1133">Transmembrane helix</keyword>
<dbReference type="GeneID" id="104772956"/>
<keyword evidence="1" id="KW-0175">Coiled coil</keyword>
<protein>
    <submittedName>
        <fullName evidence="5">Uncharacterized protein LOC104772956</fullName>
    </submittedName>
</protein>
<dbReference type="PANTHER" id="PTHR33248">
    <property type="entry name" value="ZINC ION-BINDING PROTEIN"/>
    <property type="match status" value="1"/>
</dbReference>
<organism evidence="4 5">
    <name type="scientific">Camelina sativa</name>
    <name type="common">False flax</name>
    <name type="synonym">Myagrum sativum</name>
    <dbReference type="NCBI Taxonomy" id="90675"/>
    <lineage>
        <taxon>Eukaryota</taxon>
        <taxon>Viridiplantae</taxon>
        <taxon>Streptophyta</taxon>
        <taxon>Embryophyta</taxon>
        <taxon>Tracheophyta</taxon>
        <taxon>Spermatophyta</taxon>
        <taxon>Magnoliopsida</taxon>
        <taxon>eudicotyledons</taxon>
        <taxon>Gunneridae</taxon>
        <taxon>Pentapetalae</taxon>
        <taxon>rosids</taxon>
        <taxon>malvids</taxon>
        <taxon>Brassicales</taxon>
        <taxon>Brassicaceae</taxon>
        <taxon>Camelineae</taxon>
        <taxon>Camelina</taxon>
    </lineage>
</organism>
<reference evidence="5" key="2">
    <citation type="submission" date="2025-08" db="UniProtKB">
        <authorList>
            <consortium name="RefSeq"/>
        </authorList>
    </citation>
    <scope>IDENTIFICATION</scope>
    <source>
        <tissue evidence="5">Leaf</tissue>
    </source>
</reference>
<reference evidence="4" key="1">
    <citation type="journal article" date="2014" name="Nat. Commun.">
        <title>The emerging biofuel crop Camelina sativa retains a highly undifferentiated hexaploid genome structure.</title>
        <authorList>
            <person name="Kagale S."/>
            <person name="Koh C."/>
            <person name="Nixon J."/>
            <person name="Bollina V."/>
            <person name="Clarke W.E."/>
            <person name="Tuteja R."/>
            <person name="Spillane C."/>
            <person name="Robinson S.J."/>
            <person name="Links M.G."/>
            <person name="Clarke C."/>
            <person name="Higgins E.E."/>
            <person name="Huebert T."/>
            <person name="Sharpe A.G."/>
            <person name="Parkin I.A."/>
        </authorList>
    </citation>
    <scope>NUCLEOTIDE SEQUENCE [LARGE SCALE GENOMIC DNA]</scope>
    <source>
        <strain evidence="4">cv. DH55</strain>
    </source>
</reference>